<dbReference type="SUPFAM" id="SSF52518">
    <property type="entry name" value="Thiamin diphosphate-binding fold (THDP-binding)"/>
    <property type="match status" value="1"/>
</dbReference>
<dbReference type="Proteomes" id="UP000013307">
    <property type="component" value="Chromosome"/>
</dbReference>
<evidence type="ECO:0000256" key="5">
    <source>
        <dbReference type="ARBA" id="ARBA00066947"/>
    </source>
</evidence>
<dbReference type="NCBIfam" id="TIGR03710">
    <property type="entry name" value="OAFO_sf"/>
    <property type="match status" value="1"/>
</dbReference>
<organism evidence="12 13">
    <name type="scientific">Archaeoglobus sulfaticallidus PM70-1</name>
    <dbReference type="NCBI Taxonomy" id="387631"/>
    <lineage>
        <taxon>Archaea</taxon>
        <taxon>Methanobacteriati</taxon>
        <taxon>Methanobacteriota</taxon>
        <taxon>Archaeoglobi</taxon>
        <taxon>Archaeoglobales</taxon>
        <taxon>Archaeoglobaceae</taxon>
        <taxon>Archaeoglobus</taxon>
    </lineage>
</organism>
<dbReference type="GeneID" id="15391962"/>
<evidence type="ECO:0000256" key="3">
    <source>
        <dbReference type="ARBA" id="ARBA00052359"/>
    </source>
</evidence>
<proteinExistence type="predicted"/>
<dbReference type="Gene3D" id="3.40.50.920">
    <property type="match status" value="1"/>
</dbReference>
<dbReference type="GO" id="GO:0044272">
    <property type="term" value="P:sulfur compound biosynthetic process"/>
    <property type="evidence" value="ECO:0007669"/>
    <property type="project" value="UniProtKB-ARBA"/>
</dbReference>
<comment type="subunit">
    <text evidence="4">Heterotetramer of the KorA, KorB, KorC and KorD subunits.</text>
</comment>
<dbReference type="KEGG" id="ast:Asulf_00316"/>
<dbReference type="AlphaFoldDB" id="N0BBG5"/>
<dbReference type="InterPro" id="IPR029061">
    <property type="entry name" value="THDP-binding"/>
</dbReference>
<feature type="domain" description="Transketolase C-terminal" evidence="11">
    <location>
        <begin position="491"/>
        <end position="561"/>
    </location>
</feature>
<dbReference type="InterPro" id="IPR033248">
    <property type="entry name" value="Transketolase_C"/>
</dbReference>
<dbReference type="STRING" id="387631.Asulf_00316"/>
<dbReference type="InterPro" id="IPR019752">
    <property type="entry name" value="Pyrv/ketoisovalerate_OxRed_cat"/>
</dbReference>
<dbReference type="InterPro" id="IPR002880">
    <property type="entry name" value="Pyrv_Fd/Flavodoxin_OxRdtase_N"/>
</dbReference>
<gene>
    <name evidence="12" type="ORF">Asulf_00316</name>
</gene>
<dbReference type="Pfam" id="PF02780">
    <property type="entry name" value="Transketolase_C"/>
    <property type="match status" value="1"/>
</dbReference>
<evidence type="ECO:0000256" key="1">
    <source>
        <dbReference type="ARBA" id="ARBA00023002"/>
    </source>
</evidence>
<evidence type="ECO:0000256" key="8">
    <source>
        <dbReference type="ARBA" id="ARBA00079587"/>
    </source>
</evidence>
<dbReference type="eggNOG" id="arCOG01606">
    <property type="taxonomic scope" value="Archaea"/>
</dbReference>
<feature type="domain" description="Pyruvate flavodoxin/ferredoxin oxidoreductase pyrimidine binding" evidence="10">
    <location>
        <begin position="240"/>
        <end position="473"/>
    </location>
</feature>
<dbReference type="Pfam" id="PF01558">
    <property type="entry name" value="POR"/>
    <property type="match status" value="1"/>
</dbReference>
<keyword evidence="1" id="KW-0560">Oxidoreductase</keyword>
<dbReference type="SUPFAM" id="SSF53323">
    <property type="entry name" value="Pyruvate-ferredoxin oxidoreductase, PFOR, domain III"/>
    <property type="match status" value="1"/>
</dbReference>
<dbReference type="FunFam" id="3.40.50.970:FF:000022">
    <property type="entry name" value="2-oxoglutarate ferredoxin oxidoreductase alpha subunit"/>
    <property type="match status" value="1"/>
</dbReference>
<dbReference type="InterPro" id="IPR053400">
    <property type="entry name" value="2-oxoacid_Fdx_oxidoreductase"/>
</dbReference>
<feature type="domain" description="Pyruvate/ketoisovalerate oxidoreductase catalytic" evidence="9">
    <location>
        <begin position="10"/>
        <end position="201"/>
    </location>
</feature>
<dbReference type="GO" id="GO:0006082">
    <property type="term" value="P:organic acid metabolic process"/>
    <property type="evidence" value="ECO:0007669"/>
    <property type="project" value="UniProtKB-ARBA"/>
</dbReference>
<dbReference type="EC" id="1.2.7.3" evidence="5"/>
<evidence type="ECO:0000259" key="9">
    <source>
        <dbReference type="Pfam" id="PF01558"/>
    </source>
</evidence>
<dbReference type="OrthoDB" id="31112at2157"/>
<dbReference type="NCBIfam" id="NF041170">
    <property type="entry name" value="Oxoac_fdxalpha_Archa"/>
    <property type="match status" value="1"/>
</dbReference>
<evidence type="ECO:0000259" key="11">
    <source>
        <dbReference type="Pfam" id="PF02780"/>
    </source>
</evidence>
<sequence>MELIIAGAQGSGLESAGTILTRAFALMGYSVLSNREYYSNIKGRHSYIHTKVSENSLSLSLPVDLVAVMDAESVFFHYSDVKEGGYFIYDLSTNDRTLDSIKTMGRKERERTSRKLKELGLDDVESVIDYIGKKVNVVGIDFKKVFLELKSKYSIQPKKASKYVSSILIGSIAGITGLEMSVLEESIKARFKGVLAEHNIFIVEEISDEVRSVFGTPFKLERRQSDERIVANGNEIVAMAKIVAGMDFQSYYPITPAGDESLFLEKHMSNVYQMEDEISAICSAIGSALTGARSSTSTSGPGFSLMVEALGWAGMNEVPVVITYYQRAGPSTGMPTRGSQSDLLFALFASHGEFPRIVIASGDHEEAFYDTISAFNLADKYQLPVIHLLDKHLANSISTISLPDISKIEIDRGLIAESDVESEEGYQRFSFGDTYPVSPRSFIGKSVMWYTGSEHDEFGHVTEDPEFRIRMYEKRMKKLELIDRELDDDFKARVYGEGSDLLLIGWGFTKGACVDAVKDLKEKGISASYLSIKLLSPFPSRLIESVIRDYSEVVLVEENYLAQLGKLISMECGIKIDRTILKFSGRCFYRNEVVEAVERIMRGENRVVVNCGW</sequence>
<dbReference type="SUPFAM" id="SSF52922">
    <property type="entry name" value="TK C-terminal domain-like"/>
    <property type="match status" value="1"/>
</dbReference>
<evidence type="ECO:0000259" key="10">
    <source>
        <dbReference type="Pfam" id="PF01855"/>
    </source>
</evidence>
<dbReference type="HOGENOM" id="CLU_017038_1_0_2"/>
<dbReference type="InterPro" id="IPR002869">
    <property type="entry name" value="Pyrv_flavodox_OxRed_cen"/>
</dbReference>
<dbReference type="GO" id="GO:0047553">
    <property type="term" value="F:2-oxoglutarate synthase activity"/>
    <property type="evidence" value="ECO:0007669"/>
    <property type="project" value="UniProtKB-EC"/>
</dbReference>
<dbReference type="PANTHER" id="PTHR32154">
    <property type="entry name" value="PYRUVATE-FLAVODOXIN OXIDOREDUCTASE-RELATED"/>
    <property type="match status" value="1"/>
</dbReference>
<dbReference type="CDD" id="cd07034">
    <property type="entry name" value="TPP_PYR_PFOR_IOR-alpha_like"/>
    <property type="match status" value="1"/>
</dbReference>
<comment type="catalytic activity">
    <reaction evidence="3">
        <text>2 oxidized [2Fe-2S]-[ferredoxin] + 2-oxoglutarate + CoA = succinyl-CoA + 2 reduced [2Fe-2S]-[ferredoxin] + CO2 + H(+)</text>
        <dbReference type="Rhea" id="RHEA:17297"/>
        <dbReference type="Rhea" id="RHEA-COMP:10000"/>
        <dbReference type="Rhea" id="RHEA-COMP:10001"/>
        <dbReference type="ChEBI" id="CHEBI:15378"/>
        <dbReference type="ChEBI" id="CHEBI:16526"/>
        <dbReference type="ChEBI" id="CHEBI:16810"/>
        <dbReference type="ChEBI" id="CHEBI:33737"/>
        <dbReference type="ChEBI" id="CHEBI:33738"/>
        <dbReference type="ChEBI" id="CHEBI:57287"/>
        <dbReference type="ChEBI" id="CHEBI:57292"/>
        <dbReference type="EC" id="1.2.7.3"/>
    </reaction>
</comment>
<dbReference type="InterPro" id="IPR050722">
    <property type="entry name" value="Pyruvate:ferred/Flavod_OxRd"/>
</dbReference>
<evidence type="ECO:0000256" key="2">
    <source>
        <dbReference type="ARBA" id="ARBA00023317"/>
    </source>
</evidence>
<dbReference type="Gene3D" id="3.40.920.10">
    <property type="entry name" value="Pyruvate-ferredoxin oxidoreductase, PFOR, domain III"/>
    <property type="match status" value="1"/>
</dbReference>
<protein>
    <recommendedName>
        <fullName evidence="6">2-oxoglutarate synthase subunit KorA</fullName>
        <ecNumber evidence="5">1.2.7.3</ecNumber>
    </recommendedName>
    <alternativeName>
        <fullName evidence="8">2-ketoglutarate oxidoreductase alpha chain</fullName>
    </alternativeName>
    <alternativeName>
        <fullName evidence="7">2-oxoglutarate-ferredoxin oxidoreductase subunit alpha</fullName>
    </alternativeName>
</protein>
<evidence type="ECO:0000256" key="6">
    <source>
        <dbReference type="ARBA" id="ARBA00071398"/>
    </source>
</evidence>
<keyword evidence="13" id="KW-1185">Reference proteome</keyword>
<dbReference type="InterPro" id="IPR022367">
    <property type="entry name" value="2-oxoacid/accept_OxRdtase_asu"/>
</dbReference>
<evidence type="ECO:0000256" key="7">
    <source>
        <dbReference type="ARBA" id="ARBA00076968"/>
    </source>
</evidence>
<dbReference type="Gene3D" id="3.40.50.970">
    <property type="match status" value="1"/>
</dbReference>
<dbReference type="Pfam" id="PF01855">
    <property type="entry name" value="POR_N"/>
    <property type="match status" value="1"/>
</dbReference>
<dbReference type="RefSeq" id="WP_015589947.1">
    <property type="nucleotide sequence ID" value="NC_021169.1"/>
</dbReference>
<dbReference type="PANTHER" id="PTHR32154:SF16">
    <property type="entry name" value="PYRUVATE FLAVODOXIN_FERREDOXIN OXIDOREDUCTASE DOMAIN PROTEIN"/>
    <property type="match status" value="1"/>
</dbReference>
<evidence type="ECO:0000313" key="13">
    <source>
        <dbReference type="Proteomes" id="UP000013307"/>
    </source>
</evidence>
<dbReference type="GO" id="GO:0006979">
    <property type="term" value="P:response to oxidative stress"/>
    <property type="evidence" value="ECO:0007669"/>
    <property type="project" value="TreeGrafter"/>
</dbReference>
<dbReference type="EMBL" id="CP005290">
    <property type="protein sequence ID" value="AGK60348.1"/>
    <property type="molecule type" value="Genomic_DNA"/>
</dbReference>
<reference evidence="12 13" key="1">
    <citation type="journal article" date="2013" name="Genome Announc.">
        <title>Complete Genome Sequence of the Thermophilic and Facultatively Chemolithoautotrophic Sulfate Reducer Archaeoglobus sulfaticallidus Strain PM70-1T.</title>
        <authorList>
            <person name="Stokke R."/>
            <person name="Hocking W.P."/>
            <person name="Steinsbu B.O."/>
            <person name="Steen I.H."/>
        </authorList>
    </citation>
    <scope>NUCLEOTIDE SEQUENCE [LARGE SCALE GENOMIC DNA]</scope>
    <source>
        <strain evidence="12">PM70-1</strain>
    </source>
</reference>
<dbReference type="InterPro" id="IPR009014">
    <property type="entry name" value="Transketo_C/PFOR_II"/>
</dbReference>
<name>N0BBG5_9EURY</name>
<accession>N0BBG5</accession>
<evidence type="ECO:0000256" key="4">
    <source>
        <dbReference type="ARBA" id="ARBA00064882"/>
    </source>
</evidence>
<keyword evidence="2" id="KW-0670">Pyruvate</keyword>
<evidence type="ECO:0000313" key="12">
    <source>
        <dbReference type="EMBL" id="AGK60348.1"/>
    </source>
</evidence>